<name>A0A167JTI3_CALVF</name>
<dbReference type="OrthoDB" id="514777at2759"/>
<evidence type="ECO:0000256" key="5">
    <source>
        <dbReference type="ARBA" id="ARBA00022553"/>
    </source>
</evidence>
<proteinExistence type="inferred from homology"/>
<keyword evidence="7" id="KW-0648">Protein biosynthesis</keyword>
<feature type="region of interest" description="Disordered" evidence="8">
    <location>
        <begin position="474"/>
        <end position="645"/>
    </location>
</feature>
<evidence type="ECO:0000256" key="1">
    <source>
        <dbReference type="ARBA" id="ARBA00004496"/>
    </source>
</evidence>
<feature type="compositionally biased region" description="Low complexity" evidence="8">
    <location>
        <begin position="574"/>
        <end position="606"/>
    </location>
</feature>
<organism evidence="10 11">
    <name type="scientific">Calocera viscosa (strain TUFC12733)</name>
    <dbReference type="NCBI Taxonomy" id="1330018"/>
    <lineage>
        <taxon>Eukaryota</taxon>
        <taxon>Fungi</taxon>
        <taxon>Dikarya</taxon>
        <taxon>Basidiomycota</taxon>
        <taxon>Agaricomycotina</taxon>
        <taxon>Dacrymycetes</taxon>
        <taxon>Dacrymycetales</taxon>
        <taxon>Dacrymycetaceae</taxon>
        <taxon>Calocera</taxon>
    </lineage>
</organism>
<dbReference type="SMART" id="SM00544">
    <property type="entry name" value="MA3"/>
    <property type="match status" value="1"/>
</dbReference>
<dbReference type="SUPFAM" id="SSF48371">
    <property type="entry name" value="ARM repeat"/>
    <property type="match status" value="2"/>
</dbReference>
<evidence type="ECO:0000256" key="6">
    <source>
        <dbReference type="ARBA" id="ARBA00022884"/>
    </source>
</evidence>
<evidence type="ECO:0000256" key="3">
    <source>
        <dbReference type="ARBA" id="ARBA00022490"/>
    </source>
</evidence>
<evidence type="ECO:0000256" key="8">
    <source>
        <dbReference type="SAM" id="MobiDB-lite"/>
    </source>
</evidence>
<dbReference type="PROSITE" id="PS51366">
    <property type="entry name" value="MI"/>
    <property type="match status" value="1"/>
</dbReference>
<feature type="region of interest" description="Disordered" evidence="8">
    <location>
        <begin position="1"/>
        <end position="49"/>
    </location>
</feature>
<feature type="compositionally biased region" description="Basic and acidic residues" evidence="8">
    <location>
        <begin position="492"/>
        <end position="501"/>
    </location>
</feature>
<feature type="compositionally biased region" description="Basic and acidic residues" evidence="8">
    <location>
        <begin position="474"/>
        <end position="483"/>
    </location>
</feature>
<dbReference type="AlphaFoldDB" id="A0A167JTI3"/>
<keyword evidence="11" id="KW-1185">Reference proteome</keyword>
<dbReference type="InterPro" id="IPR003890">
    <property type="entry name" value="MIF4G-like_typ-3"/>
</dbReference>
<dbReference type="GO" id="GO:0003729">
    <property type="term" value="F:mRNA binding"/>
    <property type="evidence" value="ECO:0007669"/>
    <property type="project" value="TreeGrafter"/>
</dbReference>
<keyword evidence="4" id="KW-0396">Initiation factor</keyword>
<evidence type="ECO:0000259" key="9">
    <source>
        <dbReference type="PROSITE" id="PS51366"/>
    </source>
</evidence>
<dbReference type="GO" id="GO:0016281">
    <property type="term" value="C:eukaryotic translation initiation factor 4F complex"/>
    <property type="evidence" value="ECO:0007669"/>
    <property type="project" value="TreeGrafter"/>
</dbReference>
<dbReference type="InterPro" id="IPR003891">
    <property type="entry name" value="Initiation_fac_eIF4g_MI"/>
</dbReference>
<keyword evidence="6" id="KW-0694">RNA-binding</keyword>
<dbReference type="GO" id="GO:0003743">
    <property type="term" value="F:translation initiation factor activity"/>
    <property type="evidence" value="ECO:0007669"/>
    <property type="project" value="UniProtKB-KW"/>
</dbReference>
<feature type="compositionally biased region" description="Low complexity" evidence="8">
    <location>
        <begin position="30"/>
        <end position="39"/>
    </location>
</feature>
<dbReference type="Gene3D" id="1.25.40.180">
    <property type="match status" value="2"/>
</dbReference>
<dbReference type="GO" id="GO:0010494">
    <property type="term" value="C:cytoplasmic stress granule"/>
    <property type="evidence" value="ECO:0007669"/>
    <property type="project" value="UniProtKB-ARBA"/>
</dbReference>
<reference evidence="10 11" key="1">
    <citation type="journal article" date="2016" name="Mol. Biol. Evol.">
        <title>Comparative Genomics of Early-Diverging Mushroom-Forming Fungi Provides Insights into the Origins of Lignocellulose Decay Capabilities.</title>
        <authorList>
            <person name="Nagy L.G."/>
            <person name="Riley R."/>
            <person name="Tritt A."/>
            <person name="Adam C."/>
            <person name="Daum C."/>
            <person name="Floudas D."/>
            <person name="Sun H."/>
            <person name="Yadav J.S."/>
            <person name="Pangilinan J."/>
            <person name="Larsson K.H."/>
            <person name="Matsuura K."/>
            <person name="Barry K."/>
            <person name="Labutti K."/>
            <person name="Kuo R."/>
            <person name="Ohm R.A."/>
            <person name="Bhattacharya S.S."/>
            <person name="Shirouzu T."/>
            <person name="Yoshinaga Y."/>
            <person name="Martin F.M."/>
            <person name="Grigoriev I.V."/>
            <person name="Hibbett D.S."/>
        </authorList>
    </citation>
    <scope>NUCLEOTIDE SEQUENCE [LARGE SCALE GENOMIC DNA]</scope>
    <source>
        <strain evidence="10 11">TUFC12733</strain>
    </source>
</reference>
<dbReference type="SMART" id="SM00543">
    <property type="entry name" value="MIF4G"/>
    <property type="match status" value="1"/>
</dbReference>
<dbReference type="Pfam" id="PF02847">
    <property type="entry name" value="MA3"/>
    <property type="match status" value="1"/>
</dbReference>
<dbReference type="STRING" id="1330018.A0A167JTI3"/>
<dbReference type="PANTHER" id="PTHR23253">
    <property type="entry name" value="EUKARYOTIC TRANSLATION INITIATION FACTOR 4 GAMMA"/>
    <property type="match status" value="1"/>
</dbReference>
<gene>
    <name evidence="10" type="ORF">CALVIDRAFT_485224</name>
</gene>
<accession>A0A167JTI3</accession>
<sequence length="786" mass="85768">MNVCKDRPETLPPLDAIGIENSDPMSQQYAAGGRTPGGAPDRRARAGGIGGKVGLGITGSAGAPFGGKPGFSMGNFQAPARTGADGDRFRSVSTFAGPGGVPMGRPVAMQRTASGSGLANQVPGSPGGGRQRSLRGRQRPDSRQPSQAMMPPPNQYGMEPVEPLTKSDHRWKPQAALPRGQRAGEQVDTPEMVERKVKALLNKLTLEKFDSISDQIVAFANRSEQETDGHTLIHVIKLVFEKATDEPAWSEMYARLCRKMMERISPKVFDVQVKNNDGALIVGGQLFRKYLLNRCQEDFERGYIQRRQLAEESAAAGIPQQKDGEEIIFSEAYYATQKAKRRGLGLVKLIGELFKLQMLTERIMHECIRKMLANVENPEEEEVESLCKLLATVGQQLDTEKAKAHMTIYFQRMKEMVKILRERAERKEVSSRMMFMLQDIIDLREKFNWEPRKKSAGQGPMTIAEVHQAALREEAQKEADKQRQAMSRGGSRRGDPRDYGHDGWQNVQGGPPARPAPPAKAGDLSKFGNISKPSGPIGGFGPSNVFKKADAKGARPEAPAPPTRTNMFNVLGGADAPVEVEAAAPKAPSRKPSVDLGAGSSAADAGSQRKKLKLLPRSIPLKDDESAPPSAVDSVDEVPSMSEEKAKAKIDEDLQEFWQVGDVEEATNYFKDLPSNYHEQLIDKFISEVFNKKEADVDMVADVFSRSASAGSVSVESFKKGLSSTIEFLDDIAVDVPQAYAFMAKLLKGTQLSQSDVEELAGKISVEGTPLVSPKDKLLKEVAKLA</sequence>
<dbReference type="Proteomes" id="UP000076738">
    <property type="component" value="Unassembled WGS sequence"/>
</dbReference>
<protein>
    <submittedName>
        <fullName evidence="10">ARM repeat-containing protein</fullName>
    </submittedName>
</protein>
<keyword evidence="3" id="KW-0963">Cytoplasm</keyword>
<dbReference type="Pfam" id="PF02854">
    <property type="entry name" value="MIF4G"/>
    <property type="match status" value="1"/>
</dbReference>
<evidence type="ECO:0000313" key="10">
    <source>
        <dbReference type="EMBL" id="KZO93885.1"/>
    </source>
</evidence>
<dbReference type="FunFam" id="1.25.40.180:FF:000020">
    <property type="entry name" value="Eukaryotic translation initiation factor subunit"/>
    <property type="match status" value="1"/>
</dbReference>
<evidence type="ECO:0000256" key="2">
    <source>
        <dbReference type="ARBA" id="ARBA00005775"/>
    </source>
</evidence>
<evidence type="ECO:0000256" key="7">
    <source>
        <dbReference type="ARBA" id="ARBA00022917"/>
    </source>
</evidence>
<feature type="region of interest" description="Disordered" evidence="8">
    <location>
        <begin position="74"/>
        <end position="167"/>
    </location>
</feature>
<dbReference type="EMBL" id="KV417298">
    <property type="protein sequence ID" value="KZO93885.1"/>
    <property type="molecule type" value="Genomic_DNA"/>
</dbReference>
<evidence type="ECO:0000313" key="11">
    <source>
        <dbReference type="Proteomes" id="UP000076738"/>
    </source>
</evidence>
<evidence type="ECO:0000256" key="4">
    <source>
        <dbReference type="ARBA" id="ARBA00022540"/>
    </source>
</evidence>
<comment type="similarity">
    <text evidence="2">Belongs to the eukaryotic initiation factor 4G family.</text>
</comment>
<feature type="domain" description="MI" evidence="9">
    <location>
        <begin position="645"/>
        <end position="766"/>
    </location>
</feature>
<dbReference type="InterPro" id="IPR016024">
    <property type="entry name" value="ARM-type_fold"/>
</dbReference>
<dbReference type="PANTHER" id="PTHR23253:SF9">
    <property type="entry name" value="EUKARYOTIC TRANSLATION INITIATION FACTOR 4 GAMMA 2"/>
    <property type="match status" value="1"/>
</dbReference>
<comment type="subcellular location">
    <subcellularLocation>
        <location evidence="1">Cytoplasm</location>
    </subcellularLocation>
</comment>
<keyword evidence="5" id="KW-0597">Phosphoprotein</keyword>